<feature type="region of interest" description="Disordered" evidence="12">
    <location>
        <begin position="893"/>
        <end position="914"/>
    </location>
</feature>
<comment type="catalytic activity">
    <reaction evidence="8">
        <text>L-lysyl(4)-[histone H3] + 3 S-adenosyl-L-methionine = N(6),N(6),N(6)-trimethyl-L-lysyl(4)-[histone H3] + 3 S-adenosyl-L-homocysteine + 3 H(+)</text>
        <dbReference type="Rhea" id="RHEA:60260"/>
        <dbReference type="Rhea" id="RHEA-COMP:15537"/>
        <dbReference type="Rhea" id="RHEA-COMP:15547"/>
        <dbReference type="ChEBI" id="CHEBI:15378"/>
        <dbReference type="ChEBI" id="CHEBI:29969"/>
        <dbReference type="ChEBI" id="CHEBI:57856"/>
        <dbReference type="ChEBI" id="CHEBI:59789"/>
        <dbReference type="ChEBI" id="CHEBI:61961"/>
        <dbReference type="EC" id="2.1.1.354"/>
    </reaction>
</comment>
<feature type="compositionally biased region" description="Polar residues" evidence="12">
    <location>
        <begin position="688"/>
        <end position="699"/>
    </location>
</feature>
<comment type="caution">
    <text evidence="16">The sequence shown here is derived from an EMBL/GenBank/DDBJ whole genome shotgun (WGS) entry which is preliminary data.</text>
</comment>
<dbReference type="PROSITE" id="PS50280">
    <property type="entry name" value="SET"/>
    <property type="match status" value="1"/>
</dbReference>
<dbReference type="PROSITE" id="PS50102">
    <property type="entry name" value="RRM"/>
    <property type="match status" value="1"/>
</dbReference>
<dbReference type="InterPro" id="IPR001214">
    <property type="entry name" value="SET_dom"/>
</dbReference>
<dbReference type="InterPro" id="IPR035979">
    <property type="entry name" value="RBD_domain_sf"/>
</dbReference>
<protein>
    <recommendedName>
        <fullName evidence="2">[histone H3]-lysine(4) N-trimethyltransferase</fullName>
        <ecNumber evidence="2">2.1.1.354</ecNumber>
    </recommendedName>
</protein>
<dbReference type="SMART" id="SM00360">
    <property type="entry name" value="RRM"/>
    <property type="match status" value="1"/>
</dbReference>
<keyword evidence="4" id="KW-0808">Transferase</keyword>
<evidence type="ECO:0000256" key="1">
    <source>
        <dbReference type="ARBA" id="ARBA00004123"/>
    </source>
</evidence>
<feature type="domain" description="SET" evidence="14">
    <location>
        <begin position="978"/>
        <end position="1097"/>
    </location>
</feature>
<feature type="compositionally biased region" description="Low complexity" evidence="12">
    <location>
        <begin position="597"/>
        <end position="607"/>
    </location>
</feature>
<dbReference type="Pfam" id="PF00856">
    <property type="entry name" value="SET"/>
    <property type="match status" value="1"/>
</dbReference>
<evidence type="ECO:0000256" key="6">
    <source>
        <dbReference type="ARBA" id="ARBA00022853"/>
    </source>
</evidence>
<dbReference type="SMART" id="SM00317">
    <property type="entry name" value="SET"/>
    <property type="match status" value="1"/>
</dbReference>
<keyword evidence="11" id="KW-0694">RNA-binding</keyword>
<feature type="compositionally biased region" description="Polar residues" evidence="12">
    <location>
        <begin position="794"/>
        <end position="810"/>
    </location>
</feature>
<keyword evidence="3" id="KW-0489">Methyltransferase</keyword>
<dbReference type="InterPro" id="IPR000504">
    <property type="entry name" value="RRM_dom"/>
</dbReference>
<evidence type="ECO:0000256" key="11">
    <source>
        <dbReference type="PROSITE-ProRule" id="PRU00176"/>
    </source>
</evidence>
<dbReference type="STRING" id="133381.A0A2T9Y0L3"/>
<organism evidence="16 17">
    <name type="scientific">Smittium megazygosporum</name>
    <dbReference type="NCBI Taxonomy" id="133381"/>
    <lineage>
        <taxon>Eukaryota</taxon>
        <taxon>Fungi</taxon>
        <taxon>Fungi incertae sedis</taxon>
        <taxon>Zoopagomycota</taxon>
        <taxon>Kickxellomycotina</taxon>
        <taxon>Harpellomycetes</taxon>
        <taxon>Harpellales</taxon>
        <taxon>Legeriomycetaceae</taxon>
        <taxon>Smittium</taxon>
    </lineage>
</organism>
<dbReference type="EMBL" id="MBFS01003589">
    <property type="protein sequence ID" value="PVU85872.1"/>
    <property type="molecule type" value="Genomic_DNA"/>
</dbReference>
<feature type="region of interest" description="Disordered" evidence="12">
    <location>
        <begin position="682"/>
        <end position="720"/>
    </location>
</feature>
<feature type="region of interest" description="Disordered" evidence="12">
    <location>
        <begin position="553"/>
        <end position="610"/>
    </location>
</feature>
<dbReference type="PANTHER" id="PTHR45814">
    <property type="entry name" value="HISTONE-LYSINE N-METHYLTRANSFERASE SETD1"/>
    <property type="match status" value="1"/>
</dbReference>
<evidence type="ECO:0000313" key="17">
    <source>
        <dbReference type="Proteomes" id="UP000245609"/>
    </source>
</evidence>
<dbReference type="InterPro" id="IPR046341">
    <property type="entry name" value="SET_dom_sf"/>
</dbReference>
<feature type="compositionally biased region" description="Basic and acidic residues" evidence="12">
    <location>
        <begin position="358"/>
        <end position="372"/>
    </location>
</feature>
<feature type="compositionally biased region" description="Basic and acidic residues" evidence="12">
    <location>
        <begin position="494"/>
        <end position="503"/>
    </location>
</feature>
<feature type="domain" description="Post-SET" evidence="15">
    <location>
        <begin position="1105"/>
        <end position="1121"/>
    </location>
</feature>
<feature type="compositionally biased region" description="Polar residues" evidence="12">
    <location>
        <begin position="894"/>
        <end position="912"/>
    </location>
</feature>
<sequence length="1121" mass="126351">MDLSNQAQKEKDMVPNSLMAHSQELHSDSVISKANFDKLNDKRYKYSTNAKPTSFEGKIPIISDAAKPNISKRLGLNSIPKSHNLPENLSKNTASDPRNSELYKKLRSSIKVIEALEPVQFQNDSHTVKESQNIGIVLYNLSTLETQNRISDFFSDFGPISKISMPLDPSTGMSMGIALIEFSKNQESIHPLRAVNSVFENLSRVNLMFPDAKIALNTSHFYNNLVLQKKTENEKSNTPVAQNQTEDLAKDKSSNFYHKRAEKETRKSAFNAFRLDTSNVKSKHVLYDLSEFIHHSDPKHFFKLENKMWYILFNSQYRLEKCIYNLENQFKMGSSLTICSQNDDSVILNSISNKNNKRKDFHDQKKTKDDHTSFQPEYSRLKSDTVSADSVKQPSLQKQTYYKLTDVLMDSFISDIKKKVLGNLVLKLEKDKDSGSANYKNNLKRGADILSSISLNTNTPVKKFKPESTSSEIDGMPVTAILSLPSFKKNSNRTADRIRKKLDGTTSPTLGRGRKDAHKFKRSKSSIIKDESGIPKASETLLDQYSDKQSIPSVKRLKNNIKDDTESEKDENNNSDTEINPLSSASPNEQNSKETRSISSSNLSFSSPETHKDFDADFEIGVINKPSAGKNKRKSLAKNDVVISKRSARTKKSKKSFNVTSPIDISINNETISVSQEKSSGMLDFNNKENNNSVLPNSISDRKQKKKTKLSKNSSNKTLGILSSPTLETVSEKSGIDEKRLVPYDNSKTSELEISVSEETGLENILYNETLDYAPEYNLRKRLRSFGNKESHSNEQTIDQRFPPNSSGSARTEGYFRIPRHMKTAYLLPLLPTLHWSANFFSTLKINTNRSLNSFPYTPETCPSPLDVNSVYNSSESVKKDFYFYVNKKGPNANPENSGSFTPTSKTQILTSRSHRAASRKLRAQISQYKTKIETGLGNARKNLSNNKEGHSSQTKETNELPASLEILNLNSLESRTKDVFFAKSGIHNYGLFTREHISSGEFVIEYIGERIRSILADHRETRYAKIGFGKDCCYLFRVDHETVIDATLMGNIARFVNHSCDPNCIAKVIVVDGSKRIGIYAKTDIKVGDEITYDYKFSIEDTDEKIPCLCGAATCRGFLN</sequence>
<evidence type="ECO:0000256" key="3">
    <source>
        <dbReference type="ARBA" id="ARBA00022603"/>
    </source>
</evidence>
<evidence type="ECO:0000256" key="12">
    <source>
        <dbReference type="SAM" id="MobiDB-lite"/>
    </source>
</evidence>
<dbReference type="InterPro" id="IPR044570">
    <property type="entry name" value="Set1-like"/>
</dbReference>
<evidence type="ECO:0000313" key="16">
    <source>
        <dbReference type="EMBL" id="PVU85872.1"/>
    </source>
</evidence>
<dbReference type="Proteomes" id="UP000245609">
    <property type="component" value="Unassembled WGS sequence"/>
</dbReference>
<dbReference type="OrthoDB" id="308383at2759"/>
<keyword evidence="6" id="KW-0156">Chromatin regulator</keyword>
<reference evidence="16 17" key="1">
    <citation type="journal article" date="2018" name="MBio">
        <title>Comparative Genomics Reveals the Core Gene Toolbox for the Fungus-Insect Symbiosis.</title>
        <authorList>
            <person name="Wang Y."/>
            <person name="Stata M."/>
            <person name="Wang W."/>
            <person name="Stajich J.E."/>
            <person name="White M.M."/>
            <person name="Moncalvo J.M."/>
        </authorList>
    </citation>
    <scope>NUCLEOTIDE SEQUENCE [LARGE SCALE GENOMIC DNA]</scope>
    <source>
        <strain evidence="16 17">SC-DP-2</strain>
    </source>
</reference>
<proteinExistence type="predicted"/>
<dbReference type="GO" id="GO:0140999">
    <property type="term" value="F:histone H3K4 trimethyltransferase activity"/>
    <property type="evidence" value="ECO:0007669"/>
    <property type="project" value="UniProtKB-EC"/>
</dbReference>
<evidence type="ECO:0000256" key="8">
    <source>
        <dbReference type="ARBA" id="ARBA00047571"/>
    </source>
</evidence>
<feature type="compositionally biased region" description="Polar residues" evidence="12">
    <location>
        <begin position="574"/>
        <end position="590"/>
    </location>
</feature>
<evidence type="ECO:0000256" key="4">
    <source>
        <dbReference type="ARBA" id="ARBA00022679"/>
    </source>
</evidence>
<dbReference type="GO" id="GO:0003723">
    <property type="term" value="F:RNA binding"/>
    <property type="evidence" value="ECO:0007669"/>
    <property type="project" value="UniProtKB-UniRule"/>
</dbReference>
<keyword evidence="5" id="KW-0949">S-adenosyl-L-methionine</keyword>
<feature type="domain" description="RRM" evidence="13">
    <location>
        <begin position="134"/>
        <end position="221"/>
    </location>
</feature>
<feature type="compositionally biased region" description="Polar residues" evidence="12">
    <location>
        <begin position="942"/>
        <end position="956"/>
    </location>
</feature>
<comment type="catalytic activity">
    <reaction evidence="10">
        <text>N(6),N(6)-dimethyl-L-lysyl(4)-[histone H3] + S-adenosyl-L-methionine = N(6),N(6),N(6)-trimethyl-L-lysyl(4)-[histone H3] + S-adenosyl-L-homocysteine + H(+)</text>
        <dbReference type="Rhea" id="RHEA:60272"/>
        <dbReference type="Rhea" id="RHEA-COMP:15537"/>
        <dbReference type="Rhea" id="RHEA-COMP:15540"/>
        <dbReference type="ChEBI" id="CHEBI:15378"/>
        <dbReference type="ChEBI" id="CHEBI:57856"/>
        <dbReference type="ChEBI" id="CHEBI:59789"/>
        <dbReference type="ChEBI" id="CHEBI:61961"/>
        <dbReference type="ChEBI" id="CHEBI:61976"/>
    </reaction>
</comment>
<gene>
    <name evidence="16" type="ORF">BB560_006878</name>
</gene>
<dbReference type="PROSITE" id="PS50868">
    <property type="entry name" value="POST_SET"/>
    <property type="match status" value="1"/>
</dbReference>
<dbReference type="Pfam" id="PF00076">
    <property type="entry name" value="RRM_1"/>
    <property type="match status" value="1"/>
</dbReference>
<dbReference type="InterPro" id="IPR003616">
    <property type="entry name" value="Post-SET_dom"/>
</dbReference>
<evidence type="ECO:0000259" key="13">
    <source>
        <dbReference type="PROSITE" id="PS50102"/>
    </source>
</evidence>
<feature type="region of interest" description="Disordered" evidence="12">
    <location>
        <begin position="357"/>
        <end position="376"/>
    </location>
</feature>
<dbReference type="Gene3D" id="2.170.270.10">
    <property type="entry name" value="SET domain"/>
    <property type="match status" value="1"/>
</dbReference>
<evidence type="ECO:0000256" key="7">
    <source>
        <dbReference type="ARBA" id="ARBA00023242"/>
    </source>
</evidence>
<name>A0A2T9Y0L3_9FUNG</name>
<feature type="region of interest" description="Disordered" evidence="12">
    <location>
        <begin position="74"/>
        <end position="98"/>
    </location>
</feature>
<evidence type="ECO:0000259" key="14">
    <source>
        <dbReference type="PROSITE" id="PS50280"/>
    </source>
</evidence>
<dbReference type="SMART" id="SM00508">
    <property type="entry name" value="PostSET"/>
    <property type="match status" value="1"/>
</dbReference>
<dbReference type="GO" id="GO:0048188">
    <property type="term" value="C:Set1C/COMPASS complex"/>
    <property type="evidence" value="ECO:0007669"/>
    <property type="project" value="TreeGrafter"/>
</dbReference>
<dbReference type="SUPFAM" id="SSF82199">
    <property type="entry name" value="SET domain"/>
    <property type="match status" value="1"/>
</dbReference>
<feature type="region of interest" description="Disordered" evidence="12">
    <location>
        <begin position="789"/>
        <end position="810"/>
    </location>
</feature>
<dbReference type="AlphaFoldDB" id="A0A2T9Y0L3"/>
<comment type="catalytic activity">
    <reaction evidence="9">
        <text>N(6)-methyl-L-lysyl(4)-[histone H3] + S-adenosyl-L-methionine = N(6),N(6)-dimethyl-L-lysyl(4)-[histone H3] + S-adenosyl-L-homocysteine + H(+)</text>
        <dbReference type="Rhea" id="RHEA:60268"/>
        <dbReference type="Rhea" id="RHEA-COMP:15540"/>
        <dbReference type="Rhea" id="RHEA-COMP:15543"/>
        <dbReference type="ChEBI" id="CHEBI:15378"/>
        <dbReference type="ChEBI" id="CHEBI:57856"/>
        <dbReference type="ChEBI" id="CHEBI:59789"/>
        <dbReference type="ChEBI" id="CHEBI:61929"/>
        <dbReference type="ChEBI" id="CHEBI:61976"/>
    </reaction>
</comment>
<feature type="compositionally biased region" description="Polar residues" evidence="12">
    <location>
        <begin position="79"/>
        <end position="97"/>
    </location>
</feature>
<evidence type="ECO:0000259" key="15">
    <source>
        <dbReference type="PROSITE" id="PS50868"/>
    </source>
</evidence>
<keyword evidence="17" id="KW-1185">Reference proteome</keyword>
<feature type="region of interest" description="Disordered" evidence="12">
    <location>
        <begin position="937"/>
        <end position="958"/>
    </location>
</feature>
<evidence type="ECO:0000256" key="2">
    <source>
        <dbReference type="ARBA" id="ARBA00012182"/>
    </source>
</evidence>
<evidence type="ECO:0000256" key="5">
    <source>
        <dbReference type="ARBA" id="ARBA00022691"/>
    </source>
</evidence>
<dbReference type="PANTHER" id="PTHR45814:SF2">
    <property type="entry name" value="HISTONE-LYSINE N-METHYLTRANSFERASE SETD1"/>
    <property type="match status" value="1"/>
</dbReference>
<keyword evidence="7" id="KW-0539">Nucleus</keyword>
<dbReference type="EC" id="2.1.1.354" evidence="2"/>
<evidence type="ECO:0000256" key="9">
    <source>
        <dbReference type="ARBA" id="ARBA00047583"/>
    </source>
</evidence>
<accession>A0A2T9Y0L3</accession>
<evidence type="ECO:0000256" key="10">
    <source>
        <dbReference type="ARBA" id="ARBA00049129"/>
    </source>
</evidence>
<dbReference type="InterPro" id="IPR012677">
    <property type="entry name" value="Nucleotide-bd_a/b_plait_sf"/>
</dbReference>
<dbReference type="SUPFAM" id="SSF54928">
    <property type="entry name" value="RNA-binding domain, RBD"/>
    <property type="match status" value="1"/>
</dbReference>
<feature type="compositionally biased region" description="Basic residues" evidence="12">
    <location>
        <begin position="515"/>
        <end position="524"/>
    </location>
</feature>
<feature type="region of interest" description="Disordered" evidence="12">
    <location>
        <begin position="491"/>
        <end position="532"/>
    </location>
</feature>
<comment type="subcellular location">
    <subcellularLocation>
        <location evidence="1">Nucleus</location>
    </subcellularLocation>
</comment>
<dbReference type="GO" id="GO:0032259">
    <property type="term" value="P:methylation"/>
    <property type="evidence" value="ECO:0007669"/>
    <property type="project" value="UniProtKB-KW"/>
</dbReference>
<dbReference type="Gene3D" id="3.30.70.330">
    <property type="match status" value="1"/>
</dbReference>